<proteinExistence type="predicted"/>
<dbReference type="Proteomes" id="UP000571017">
    <property type="component" value="Unassembled WGS sequence"/>
</dbReference>
<dbReference type="EMBL" id="JACEFG010000001">
    <property type="protein sequence ID" value="MBA2174219.1"/>
    <property type="molecule type" value="Genomic_DNA"/>
</dbReference>
<organism evidence="1 2">
    <name type="scientific">Halobacillus locisalis</name>
    <dbReference type="NCBI Taxonomy" id="220753"/>
    <lineage>
        <taxon>Bacteria</taxon>
        <taxon>Bacillati</taxon>
        <taxon>Bacillota</taxon>
        <taxon>Bacilli</taxon>
        <taxon>Bacillales</taxon>
        <taxon>Bacillaceae</taxon>
        <taxon>Halobacillus</taxon>
    </lineage>
</organism>
<sequence>MSVHKETLEKYGDKLMNQGANSFEQLQLLQERTEIFDIQQELTFDEAITLASIDLYLAENAQTIVDKIEGVYDFSLSDKNEIPIEQWWWHLDKLSLGHLDFGIFVKEGHVI</sequence>
<dbReference type="AlphaFoldDB" id="A0A838CQX4"/>
<evidence type="ECO:0000313" key="2">
    <source>
        <dbReference type="Proteomes" id="UP000571017"/>
    </source>
</evidence>
<reference evidence="1 2" key="1">
    <citation type="journal article" date="2004" name="Extremophiles">
        <title>Halobacillus locisalis sp. nov., a halophilic bacterium isolated from a marine solar saltern of the Yellow Sea in Korea.</title>
        <authorList>
            <person name="Yoon J.H."/>
            <person name="Kang K.H."/>
            <person name="Oh T.K."/>
            <person name="Park Y.H."/>
        </authorList>
    </citation>
    <scope>NUCLEOTIDE SEQUENCE [LARGE SCALE GENOMIC DNA]</scope>
    <source>
        <strain evidence="1 2">KCTC 3788</strain>
    </source>
</reference>
<name>A0A838CQX4_9BACI</name>
<dbReference type="RefSeq" id="WP_181471228.1">
    <property type="nucleotide sequence ID" value="NZ_JACEFG010000001.1"/>
</dbReference>
<gene>
    <name evidence="1" type="ORF">H0266_04800</name>
</gene>
<protein>
    <submittedName>
        <fullName evidence="1">Uncharacterized protein</fullName>
    </submittedName>
</protein>
<keyword evidence="2" id="KW-1185">Reference proteome</keyword>
<evidence type="ECO:0000313" key="1">
    <source>
        <dbReference type="EMBL" id="MBA2174219.1"/>
    </source>
</evidence>
<comment type="caution">
    <text evidence="1">The sequence shown here is derived from an EMBL/GenBank/DDBJ whole genome shotgun (WGS) entry which is preliminary data.</text>
</comment>
<accession>A0A838CQX4</accession>